<reference evidence="2 3" key="2">
    <citation type="journal article" date="2015" name="Eukaryot. Cell">
        <title>Asexual propagation of a virulent clone complex in a human and feline outbreak of sporotrichosis.</title>
        <authorList>
            <person name="Teixeira Mde M."/>
            <person name="Rodrigues A.M."/>
            <person name="Tsui C.K."/>
            <person name="de Almeida L.G."/>
            <person name="Van Diepeningen A.D."/>
            <person name="van den Ende B.G."/>
            <person name="Fernandes G.F."/>
            <person name="Kano R."/>
            <person name="Hamelin R.C."/>
            <person name="Lopes-Bezerra L.M."/>
            <person name="Vasconcelos A.T."/>
            <person name="de Hoog S."/>
            <person name="de Camargo Z.P."/>
            <person name="Felipe M.S."/>
        </authorList>
    </citation>
    <scope>NUCLEOTIDE SEQUENCE [LARGE SCALE GENOMIC DNA]</scope>
    <source>
        <strain evidence="2 3">1099-18</strain>
    </source>
</reference>
<dbReference type="KEGG" id="ssck:SPSK_06986"/>
<feature type="compositionally biased region" description="Basic and acidic residues" evidence="1">
    <location>
        <begin position="833"/>
        <end position="851"/>
    </location>
</feature>
<feature type="region of interest" description="Disordered" evidence="1">
    <location>
        <begin position="906"/>
        <end position="935"/>
    </location>
</feature>
<feature type="compositionally biased region" description="Basic residues" evidence="1">
    <location>
        <begin position="592"/>
        <end position="606"/>
    </location>
</feature>
<feature type="region of interest" description="Disordered" evidence="1">
    <location>
        <begin position="523"/>
        <end position="745"/>
    </location>
</feature>
<feature type="region of interest" description="Disordered" evidence="1">
    <location>
        <begin position="789"/>
        <end position="817"/>
    </location>
</feature>
<dbReference type="GeneID" id="27668933"/>
<feature type="compositionally biased region" description="Low complexity" evidence="1">
    <location>
        <begin position="789"/>
        <end position="812"/>
    </location>
</feature>
<feature type="compositionally biased region" description="Basic and acidic residues" evidence="1">
    <location>
        <begin position="607"/>
        <end position="618"/>
    </location>
</feature>
<dbReference type="Proteomes" id="UP000033710">
    <property type="component" value="Unassembled WGS sequence"/>
</dbReference>
<dbReference type="AlphaFoldDB" id="A0A0F2MGQ5"/>
<feature type="compositionally biased region" description="Basic and acidic residues" evidence="1">
    <location>
        <begin position="637"/>
        <end position="658"/>
    </location>
</feature>
<feature type="region of interest" description="Disordered" evidence="1">
    <location>
        <begin position="397"/>
        <end position="449"/>
    </location>
</feature>
<feature type="compositionally biased region" description="Low complexity" evidence="1">
    <location>
        <begin position="426"/>
        <end position="435"/>
    </location>
</feature>
<feature type="compositionally biased region" description="Acidic residues" evidence="1">
    <location>
        <begin position="546"/>
        <end position="563"/>
    </location>
</feature>
<dbReference type="EMBL" id="AXCR01000004">
    <property type="protein sequence ID" value="KJR88883.1"/>
    <property type="molecule type" value="Genomic_DNA"/>
</dbReference>
<protein>
    <recommendedName>
        <fullName evidence="4">F-box domain-containing protein</fullName>
    </recommendedName>
</protein>
<reference evidence="2 3" key="1">
    <citation type="journal article" date="2014" name="BMC Genomics">
        <title>Comparative genomics of the major fungal agents of human and animal Sporotrichosis: Sporothrix schenckii and Sporothrix brasiliensis.</title>
        <authorList>
            <person name="Teixeira M.M."/>
            <person name="de Almeida L.G."/>
            <person name="Kubitschek-Barreira P."/>
            <person name="Alves F.L."/>
            <person name="Kioshima E.S."/>
            <person name="Abadio A.K."/>
            <person name="Fernandes L."/>
            <person name="Derengowski L.S."/>
            <person name="Ferreira K.S."/>
            <person name="Souza R.C."/>
            <person name="Ruiz J.C."/>
            <person name="de Andrade N.C."/>
            <person name="Paes H.C."/>
            <person name="Nicola A.M."/>
            <person name="Albuquerque P."/>
            <person name="Gerber A.L."/>
            <person name="Martins V.P."/>
            <person name="Peconick L.D."/>
            <person name="Neto A.V."/>
            <person name="Chaucanez C.B."/>
            <person name="Silva P.A."/>
            <person name="Cunha O.L."/>
            <person name="de Oliveira F.F."/>
            <person name="dos Santos T.C."/>
            <person name="Barros A.L."/>
            <person name="Soares M.A."/>
            <person name="de Oliveira L.M."/>
            <person name="Marini M.M."/>
            <person name="Villalobos-Duno H."/>
            <person name="Cunha M.M."/>
            <person name="de Hoog S."/>
            <person name="da Silveira J.F."/>
            <person name="Henrissat B."/>
            <person name="Nino-Vega G.A."/>
            <person name="Cisalpino P.S."/>
            <person name="Mora-Montes H.M."/>
            <person name="Almeida S.R."/>
            <person name="Stajich J.E."/>
            <person name="Lopes-Bezerra L.M."/>
            <person name="Vasconcelos A.T."/>
            <person name="Felipe M.S."/>
        </authorList>
    </citation>
    <scope>NUCLEOTIDE SEQUENCE [LARGE SCALE GENOMIC DNA]</scope>
    <source>
        <strain evidence="2 3">1099-18</strain>
    </source>
</reference>
<feature type="region of interest" description="Disordered" evidence="1">
    <location>
        <begin position="833"/>
        <end position="853"/>
    </location>
</feature>
<feature type="compositionally biased region" description="Low complexity" evidence="1">
    <location>
        <begin position="680"/>
        <end position="690"/>
    </location>
</feature>
<evidence type="ECO:0000313" key="2">
    <source>
        <dbReference type="EMBL" id="KJR88883.1"/>
    </source>
</evidence>
<feature type="compositionally biased region" description="Basic residues" evidence="1">
    <location>
        <begin position="659"/>
        <end position="674"/>
    </location>
</feature>
<dbReference type="OrthoDB" id="5327538at2759"/>
<accession>A0A0F2MGQ5</accession>
<evidence type="ECO:0000313" key="3">
    <source>
        <dbReference type="Proteomes" id="UP000033710"/>
    </source>
</evidence>
<proteinExistence type="predicted"/>
<name>A0A0F2MGQ5_SPOSC</name>
<comment type="caution">
    <text evidence="2">The sequence shown here is derived from an EMBL/GenBank/DDBJ whole genome shotgun (WGS) entry which is preliminary data.</text>
</comment>
<organism evidence="2 3">
    <name type="scientific">Sporothrix schenckii 1099-18</name>
    <dbReference type="NCBI Taxonomy" id="1397361"/>
    <lineage>
        <taxon>Eukaryota</taxon>
        <taxon>Fungi</taxon>
        <taxon>Dikarya</taxon>
        <taxon>Ascomycota</taxon>
        <taxon>Pezizomycotina</taxon>
        <taxon>Sordariomycetes</taxon>
        <taxon>Sordariomycetidae</taxon>
        <taxon>Ophiostomatales</taxon>
        <taxon>Ophiostomataceae</taxon>
        <taxon>Sporothrix</taxon>
    </lineage>
</organism>
<dbReference type="VEuPathDB" id="FungiDB:SPSK_06986"/>
<feature type="compositionally biased region" description="Low complexity" evidence="1">
    <location>
        <begin position="912"/>
        <end position="923"/>
    </location>
</feature>
<dbReference type="RefSeq" id="XP_016591559.1">
    <property type="nucleotide sequence ID" value="XM_016733656.1"/>
</dbReference>
<evidence type="ECO:0000256" key="1">
    <source>
        <dbReference type="SAM" id="MobiDB-lite"/>
    </source>
</evidence>
<feature type="compositionally biased region" description="Basic residues" evidence="1">
    <location>
        <begin position="619"/>
        <end position="636"/>
    </location>
</feature>
<evidence type="ECO:0008006" key="4">
    <source>
        <dbReference type="Google" id="ProtNLM"/>
    </source>
</evidence>
<sequence length="997" mass="108765">MASVPQSFYCLWQEERICETLFDMLPKEDVCSVRLANSACCNLVTKRLFMRTHLAFTANTFTKASRVQALSRIGHHVEHLTFYLEHSEATFLPPLIHPLTGREISFLYTPHTCMASVLTRPKYTNSELGDVLTQQYPPLFHAATNVPSFLNAMQHMPNIRHLTIKCPGQDPKERYRRSIVDYALISLRISIERAPLHKLCKLSLSGVHPAAFNYLRHVSGFGSHPSAARRWRQIRKLYVSVDAWDFYGSSPGLDHLKIMDDFIRHMAPNLEKFSFTWLGNKGCSSGSGVRKGPCPIALSGDSLFSPRPEGPKKLFNEVTGPMSPLPPAPRREPMHFPHLRCLTIRNAAMNTPQLRDLVDRHNQNVREFDFENVSLVDGGSYEEAFSRLLDEKGSGGLKLWSRTRKGDSKPQSSDAAADGEVAAQGSSSSSSSSSSPPINGAGQGSPSGHQSFRFAAASYTGSLSSASSTVLCGPSAVAAPDDVELSSPSAAVAAVSRELLDLEVEDLENYLGLGSELPFMLDSPSDVSVSDETQPYMRAPPPPPIEELDEELDSPLLEDERIEDDGKVVDEDGGLASDIAAAHEASLTFTTRFKKRRIRRSHRRHHSDGYSKDSEERRSRSHRHHDGHTHSHHRHHLDQNDNKSHPRKKEDQRRETSRSHSRSHSSHGRRRKGRKDKESPSSSGSGSGSPSTPPPPALPAALAVLHHPFAHRTLPPQPPQPRPAIVGQDTTAGIDDDVFRPRTAPDSPLMAPLNISAPILVPSPHPVVLQPTVYDPSATVTATAIAAATASGLSRTTSSSSSSSARGRQGSAGPVEDDGLSAIQRQILQEEKQAQMNQTEKRQMMADDADARTSALKKAKEAVLAKLSREFNRRIGRETAQLSAAASAATMAAAAASVSMGMPTNNHGIPQSGGSTSTSTSTSQDNHYHHHHHHNAAATATLSLLAGLRLRERLFGTESMTASAAPHLALPSVAMDQYQHRSMESNSAVVPLIFSRA</sequence>
<gene>
    <name evidence="2" type="ORF">SPSK_06986</name>
</gene>